<evidence type="ECO:0000313" key="1">
    <source>
        <dbReference type="EMBL" id="TNN83371.1"/>
    </source>
</evidence>
<dbReference type="EMBL" id="SRLO01000033">
    <property type="protein sequence ID" value="TNN83371.1"/>
    <property type="molecule type" value="Genomic_DNA"/>
</dbReference>
<protein>
    <submittedName>
        <fullName evidence="1">Uncharacterized protein</fullName>
    </submittedName>
</protein>
<dbReference type="AlphaFoldDB" id="A0A4Z2J0A8"/>
<organism evidence="1 2">
    <name type="scientific">Liparis tanakae</name>
    <name type="common">Tanaka's snailfish</name>
    <dbReference type="NCBI Taxonomy" id="230148"/>
    <lineage>
        <taxon>Eukaryota</taxon>
        <taxon>Metazoa</taxon>
        <taxon>Chordata</taxon>
        <taxon>Craniata</taxon>
        <taxon>Vertebrata</taxon>
        <taxon>Euteleostomi</taxon>
        <taxon>Actinopterygii</taxon>
        <taxon>Neopterygii</taxon>
        <taxon>Teleostei</taxon>
        <taxon>Neoteleostei</taxon>
        <taxon>Acanthomorphata</taxon>
        <taxon>Eupercaria</taxon>
        <taxon>Perciformes</taxon>
        <taxon>Cottioidei</taxon>
        <taxon>Cottales</taxon>
        <taxon>Liparidae</taxon>
        <taxon>Liparis</taxon>
    </lineage>
</organism>
<proteinExistence type="predicted"/>
<gene>
    <name evidence="1" type="ORF">EYF80_006352</name>
</gene>
<name>A0A4Z2J0A8_9TELE</name>
<comment type="caution">
    <text evidence="1">The sequence shown here is derived from an EMBL/GenBank/DDBJ whole genome shotgun (WGS) entry which is preliminary data.</text>
</comment>
<evidence type="ECO:0000313" key="2">
    <source>
        <dbReference type="Proteomes" id="UP000314294"/>
    </source>
</evidence>
<keyword evidence="2" id="KW-1185">Reference proteome</keyword>
<accession>A0A4Z2J0A8</accession>
<sequence>MASEATQVTADSRGAELDRELAAVLKDTLGDLQKLESFLDALENLALSSLHVFTPEKRVLRLPERIRTEDVQLNEPELPDGVLVSGACSRFIAKFQEPQPGMLGTGPWSRCYGLIRDRVNCRLSVGIVVTDSC</sequence>
<reference evidence="1 2" key="1">
    <citation type="submission" date="2019-03" db="EMBL/GenBank/DDBJ databases">
        <title>First draft genome of Liparis tanakae, snailfish: a comprehensive survey of snailfish specific genes.</title>
        <authorList>
            <person name="Kim W."/>
            <person name="Song I."/>
            <person name="Jeong J.-H."/>
            <person name="Kim D."/>
            <person name="Kim S."/>
            <person name="Ryu S."/>
            <person name="Song J.Y."/>
            <person name="Lee S.K."/>
        </authorList>
    </citation>
    <scope>NUCLEOTIDE SEQUENCE [LARGE SCALE GENOMIC DNA]</scope>
    <source>
        <tissue evidence="1">Muscle</tissue>
    </source>
</reference>
<dbReference type="Proteomes" id="UP000314294">
    <property type="component" value="Unassembled WGS sequence"/>
</dbReference>
<dbReference type="OrthoDB" id="6146578at2759"/>